<dbReference type="AlphaFoldDB" id="A0A4Q2D4E2"/>
<dbReference type="EMBL" id="SDEE01000927">
    <property type="protein sequence ID" value="RXW13406.1"/>
    <property type="molecule type" value="Genomic_DNA"/>
</dbReference>
<reference evidence="1 2" key="1">
    <citation type="submission" date="2019-01" db="EMBL/GenBank/DDBJ databases">
        <title>Draft genome sequence of Psathyrella aberdarensis IHI B618.</title>
        <authorList>
            <person name="Buettner E."/>
            <person name="Kellner H."/>
        </authorList>
    </citation>
    <scope>NUCLEOTIDE SEQUENCE [LARGE SCALE GENOMIC DNA]</scope>
    <source>
        <strain evidence="1 2">IHI B618</strain>
    </source>
</reference>
<name>A0A4Q2D4E2_9AGAR</name>
<comment type="caution">
    <text evidence="1">The sequence shown here is derived from an EMBL/GenBank/DDBJ whole genome shotgun (WGS) entry which is preliminary data.</text>
</comment>
<gene>
    <name evidence="1" type="ORF">EST38_g12450</name>
</gene>
<keyword evidence="2" id="KW-1185">Reference proteome</keyword>
<proteinExistence type="predicted"/>
<organism evidence="1 2">
    <name type="scientific">Candolleomyces aberdarensis</name>
    <dbReference type="NCBI Taxonomy" id="2316362"/>
    <lineage>
        <taxon>Eukaryota</taxon>
        <taxon>Fungi</taxon>
        <taxon>Dikarya</taxon>
        <taxon>Basidiomycota</taxon>
        <taxon>Agaricomycotina</taxon>
        <taxon>Agaricomycetes</taxon>
        <taxon>Agaricomycetidae</taxon>
        <taxon>Agaricales</taxon>
        <taxon>Agaricineae</taxon>
        <taxon>Psathyrellaceae</taxon>
        <taxon>Candolleomyces</taxon>
    </lineage>
</organism>
<accession>A0A4Q2D4E2</accession>
<evidence type="ECO:0000313" key="2">
    <source>
        <dbReference type="Proteomes" id="UP000290288"/>
    </source>
</evidence>
<evidence type="ECO:0000313" key="1">
    <source>
        <dbReference type="EMBL" id="RXW13406.1"/>
    </source>
</evidence>
<sequence length="52" mass="5728">MCVAAYGCRVIRILLEDANFIGYRAASQLTDTQSEVENLGEANRGKKLKPRG</sequence>
<protein>
    <submittedName>
        <fullName evidence="1">Uncharacterized protein</fullName>
    </submittedName>
</protein>
<dbReference type="Proteomes" id="UP000290288">
    <property type="component" value="Unassembled WGS sequence"/>
</dbReference>